<reference evidence="2 3" key="2">
    <citation type="submission" date="2018-11" db="EMBL/GenBank/DDBJ databases">
        <authorList>
            <consortium name="Pathogen Informatics"/>
        </authorList>
    </citation>
    <scope>NUCLEOTIDE SEQUENCE [LARGE SCALE GENOMIC DNA]</scope>
</reference>
<dbReference type="WBParaSite" id="OFLC_0001006001-mRNA-1">
    <property type="protein sequence ID" value="OFLC_0001006001-mRNA-1"/>
    <property type="gene ID" value="OFLC_0001006001"/>
</dbReference>
<evidence type="ECO:0000313" key="4">
    <source>
        <dbReference type="WBParaSite" id="OFLC_0001006001-mRNA-1"/>
    </source>
</evidence>
<dbReference type="InterPro" id="IPR038765">
    <property type="entry name" value="Papain-like_cys_pep_sf"/>
</dbReference>
<dbReference type="SMART" id="SM00848">
    <property type="entry name" value="Inhibitor_I29"/>
    <property type="match status" value="1"/>
</dbReference>
<reference evidence="4" key="1">
    <citation type="submission" date="2016-06" db="UniProtKB">
        <authorList>
            <consortium name="WormBaseParasite"/>
        </authorList>
    </citation>
    <scope>IDENTIFICATION</scope>
</reference>
<protein>
    <submittedName>
        <fullName evidence="4">Inhibitor_I29 domain-containing protein</fullName>
    </submittedName>
</protein>
<evidence type="ECO:0000313" key="2">
    <source>
        <dbReference type="EMBL" id="VDO65527.1"/>
    </source>
</evidence>
<gene>
    <name evidence="2" type="ORF">OFLC_LOCUS10063</name>
</gene>
<name>A0A183HRE9_9BILA</name>
<dbReference type="SUPFAM" id="SSF54001">
    <property type="entry name" value="Cysteine proteinases"/>
    <property type="match status" value="1"/>
</dbReference>
<dbReference type="STRING" id="387005.A0A183HRE9"/>
<keyword evidence="3" id="KW-1185">Reference proteome</keyword>
<sequence length="90" mass="10535">MEDDGEVQAMEKLETEWKDYVTALGKHYDEGETSLRMALFEGNELLTEDTNRKFEQGLVTFTTALNEFADLVRKLIEIIQWNIDICNIFR</sequence>
<evidence type="ECO:0000313" key="3">
    <source>
        <dbReference type="Proteomes" id="UP000267606"/>
    </source>
</evidence>
<organism evidence="4">
    <name type="scientific">Onchocerca flexuosa</name>
    <dbReference type="NCBI Taxonomy" id="387005"/>
    <lineage>
        <taxon>Eukaryota</taxon>
        <taxon>Metazoa</taxon>
        <taxon>Ecdysozoa</taxon>
        <taxon>Nematoda</taxon>
        <taxon>Chromadorea</taxon>
        <taxon>Rhabditida</taxon>
        <taxon>Spirurina</taxon>
        <taxon>Spiruromorpha</taxon>
        <taxon>Filarioidea</taxon>
        <taxon>Onchocercidae</taxon>
        <taxon>Onchocerca</taxon>
    </lineage>
</organism>
<evidence type="ECO:0000259" key="1">
    <source>
        <dbReference type="SMART" id="SM00848"/>
    </source>
</evidence>
<feature type="domain" description="Cathepsin propeptide inhibitor" evidence="1">
    <location>
        <begin position="17"/>
        <end position="71"/>
    </location>
</feature>
<dbReference type="Pfam" id="PF08246">
    <property type="entry name" value="Inhibitor_I29"/>
    <property type="match status" value="1"/>
</dbReference>
<accession>A0A183HRE9</accession>
<dbReference type="Proteomes" id="UP000267606">
    <property type="component" value="Unassembled WGS sequence"/>
</dbReference>
<dbReference type="AlphaFoldDB" id="A0A183HRE9"/>
<dbReference type="InterPro" id="IPR013201">
    <property type="entry name" value="Prot_inhib_I29"/>
</dbReference>
<dbReference type="Gene3D" id="1.10.287.2250">
    <property type="match status" value="1"/>
</dbReference>
<proteinExistence type="predicted"/>
<dbReference type="EMBL" id="UZAJ01013024">
    <property type="protein sequence ID" value="VDO65527.1"/>
    <property type="molecule type" value="Genomic_DNA"/>
</dbReference>